<dbReference type="EMBL" id="UYSU01035627">
    <property type="protein sequence ID" value="VDL96452.1"/>
    <property type="molecule type" value="Genomic_DNA"/>
</dbReference>
<evidence type="ECO:0000313" key="1">
    <source>
        <dbReference type="EMBL" id="VDL96452.1"/>
    </source>
</evidence>
<reference evidence="3" key="1">
    <citation type="submission" date="2016-06" db="UniProtKB">
        <authorList>
            <consortium name="WormBaseParasite"/>
        </authorList>
    </citation>
    <scope>IDENTIFICATION</scope>
</reference>
<gene>
    <name evidence="1" type="ORF">SSLN_LOCUS10067</name>
</gene>
<organism evidence="3">
    <name type="scientific">Schistocephalus solidus</name>
    <name type="common">Tapeworm</name>
    <dbReference type="NCBI Taxonomy" id="70667"/>
    <lineage>
        <taxon>Eukaryota</taxon>
        <taxon>Metazoa</taxon>
        <taxon>Spiralia</taxon>
        <taxon>Lophotrochozoa</taxon>
        <taxon>Platyhelminthes</taxon>
        <taxon>Cestoda</taxon>
        <taxon>Eucestoda</taxon>
        <taxon>Diphyllobothriidea</taxon>
        <taxon>Diphyllobothriidae</taxon>
        <taxon>Schistocephalus</taxon>
    </lineage>
</organism>
<reference evidence="1 2" key="2">
    <citation type="submission" date="2018-11" db="EMBL/GenBank/DDBJ databases">
        <authorList>
            <consortium name="Pathogen Informatics"/>
        </authorList>
    </citation>
    <scope>NUCLEOTIDE SEQUENCE [LARGE SCALE GENOMIC DNA]</scope>
    <source>
        <strain evidence="1 2">NST_G2</strain>
    </source>
</reference>
<dbReference type="WBParaSite" id="SSLN_0001044301-mRNA-1">
    <property type="protein sequence ID" value="SSLN_0001044301-mRNA-1"/>
    <property type="gene ID" value="SSLN_0001044301"/>
</dbReference>
<accession>A0A183T0R9</accession>
<proteinExistence type="predicted"/>
<name>A0A183T0R9_SCHSO</name>
<sequence length="136" mass="14831">MAVDAVFVGVPSFEESSCLPGVSYGNHFSSVPIEAEVTVDGVHKREGQGIASADGQFMFLYAGPKVSTHMAYIPPNSSSNDDAKLREIFKLVLESNFNIKMIAEIFIFLKLTAFQTIVHPDISLSYIPLIFLTGLS</sequence>
<keyword evidence="2" id="KW-1185">Reference proteome</keyword>
<evidence type="ECO:0000313" key="2">
    <source>
        <dbReference type="Proteomes" id="UP000275846"/>
    </source>
</evidence>
<dbReference type="AlphaFoldDB" id="A0A183T0R9"/>
<dbReference type="Proteomes" id="UP000275846">
    <property type="component" value="Unassembled WGS sequence"/>
</dbReference>
<protein>
    <submittedName>
        <fullName evidence="3">RNase H domain-containing protein</fullName>
    </submittedName>
</protein>
<evidence type="ECO:0000313" key="3">
    <source>
        <dbReference type="WBParaSite" id="SSLN_0001044301-mRNA-1"/>
    </source>
</evidence>